<evidence type="ECO:0000256" key="8">
    <source>
        <dbReference type="RuleBase" id="RU000461"/>
    </source>
</evidence>
<reference evidence="10 11" key="1">
    <citation type="journal article" date="2015" name="Sci. Rep.">
        <title>Chromosome-level genome map provides insights into diverse defense mechanisms in the medicinal fungus Ganoderma sinense.</title>
        <authorList>
            <person name="Zhu Y."/>
            <person name="Xu J."/>
            <person name="Sun C."/>
            <person name="Zhou S."/>
            <person name="Xu H."/>
            <person name="Nelson D.R."/>
            <person name="Qian J."/>
            <person name="Song J."/>
            <person name="Luo H."/>
            <person name="Xiang L."/>
            <person name="Li Y."/>
            <person name="Xu Z."/>
            <person name="Ji A."/>
            <person name="Wang L."/>
            <person name="Lu S."/>
            <person name="Hayward A."/>
            <person name="Sun W."/>
            <person name="Li X."/>
            <person name="Schwartz D.C."/>
            <person name="Wang Y."/>
            <person name="Chen S."/>
        </authorList>
    </citation>
    <scope>NUCLEOTIDE SEQUENCE [LARGE SCALE GENOMIC DNA]</scope>
    <source>
        <strain evidence="10 11">ZZ0214-1</strain>
    </source>
</reference>
<dbReference type="Gene3D" id="1.10.630.10">
    <property type="entry name" value="Cytochrome P450"/>
    <property type="match status" value="1"/>
</dbReference>
<dbReference type="SUPFAM" id="SSF48264">
    <property type="entry name" value="Cytochrome P450"/>
    <property type="match status" value="1"/>
</dbReference>
<comment type="caution">
    <text evidence="10">The sequence shown here is derived from an EMBL/GenBank/DDBJ whole genome shotgun (WGS) entry which is preliminary data.</text>
</comment>
<evidence type="ECO:0000256" key="2">
    <source>
        <dbReference type="ARBA" id="ARBA00010617"/>
    </source>
</evidence>
<dbReference type="CDD" id="cd11041">
    <property type="entry name" value="CYP503A1-like"/>
    <property type="match status" value="1"/>
</dbReference>
<keyword evidence="6 8" id="KW-0503">Monooxygenase</keyword>
<keyword evidence="5 7" id="KW-0408">Iron</keyword>
<dbReference type="GO" id="GO:0005506">
    <property type="term" value="F:iron ion binding"/>
    <property type="evidence" value="ECO:0007669"/>
    <property type="project" value="InterPro"/>
</dbReference>
<dbReference type="PRINTS" id="PR00465">
    <property type="entry name" value="EP450IV"/>
</dbReference>
<comment type="cofactor">
    <cofactor evidence="1 7">
        <name>heme</name>
        <dbReference type="ChEBI" id="CHEBI:30413"/>
    </cofactor>
</comment>
<gene>
    <name evidence="10" type="ORF">GSI_07421</name>
</gene>
<dbReference type="PANTHER" id="PTHR46206:SF1">
    <property type="entry name" value="P450, PUTATIVE (EUROFUNG)-RELATED"/>
    <property type="match status" value="1"/>
</dbReference>
<dbReference type="GO" id="GO:0016705">
    <property type="term" value="F:oxidoreductase activity, acting on paired donors, with incorporation or reduction of molecular oxygen"/>
    <property type="evidence" value="ECO:0007669"/>
    <property type="project" value="InterPro"/>
</dbReference>
<dbReference type="InterPro" id="IPR001128">
    <property type="entry name" value="Cyt_P450"/>
</dbReference>
<dbReference type="Pfam" id="PF00067">
    <property type="entry name" value="p450"/>
    <property type="match status" value="1"/>
</dbReference>
<keyword evidence="7 8" id="KW-0349">Heme</keyword>
<dbReference type="GO" id="GO:0020037">
    <property type="term" value="F:heme binding"/>
    <property type="evidence" value="ECO:0007669"/>
    <property type="project" value="InterPro"/>
</dbReference>
<feature type="transmembrane region" description="Helical" evidence="9">
    <location>
        <begin position="295"/>
        <end position="317"/>
    </location>
</feature>
<dbReference type="GO" id="GO:0004497">
    <property type="term" value="F:monooxygenase activity"/>
    <property type="evidence" value="ECO:0007669"/>
    <property type="project" value="UniProtKB-KW"/>
</dbReference>
<dbReference type="OrthoDB" id="1844152at2759"/>
<evidence type="ECO:0000313" key="10">
    <source>
        <dbReference type="EMBL" id="PIL30243.1"/>
    </source>
</evidence>
<keyword evidence="11" id="KW-1185">Reference proteome</keyword>
<evidence type="ECO:0000313" key="11">
    <source>
        <dbReference type="Proteomes" id="UP000230002"/>
    </source>
</evidence>
<keyword evidence="9" id="KW-0812">Transmembrane</keyword>
<evidence type="ECO:0000256" key="5">
    <source>
        <dbReference type="ARBA" id="ARBA00023004"/>
    </source>
</evidence>
<dbReference type="AlphaFoldDB" id="A0A2G8S8Z6"/>
<keyword evidence="3 7" id="KW-0479">Metal-binding</keyword>
<dbReference type="PRINTS" id="PR00385">
    <property type="entry name" value="P450"/>
</dbReference>
<dbReference type="InterPro" id="IPR017972">
    <property type="entry name" value="Cyt_P450_CS"/>
</dbReference>
<dbReference type="Proteomes" id="UP000230002">
    <property type="component" value="Unassembled WGS sequence"/>
</dbReference>
<evidence type="ECO:0000256" key="9">
    <source>
        <dbReference type="SAM" id="Phobius"/>
    </source>
</evidence>
<keyword evidence="9" id="KW-1133">Transmembrane helix</keyword>
<evidence type="ECO:0000256" key="6">
    <source>
        <dbReference type="ARBA" id="ARBA00023033"/>
    </source>
</evidence>
<evidence type="ECO:0000256" key="1">
    <source>
        <dbReference type="ARBA" id="ARBA00001971"/>
    </source>
</evidence>
<feature type="binding site" description="axial binding residue" evidence="7">
    <location>
        <position position="448"/>
    </location>
    <ligand>
        <name>heme</name>
        <dbReference type="ChEBI" id="CHEBI:30413"/>
    </ligand>
    <ligandPart>
        <name>Fe</name>
        <dbReference type="ChEBI" id="CHEBI:18248"/>
    </ligandPart>
</feature>
<keyword evidence="4 8" id="KW-0560">Oxidoreductase</keyword>
<dbReference type="InterPro" id="IPR036396">
    <property type="entry name" value="Cyt_P450_sf"/>
</dbReference>
<dbReference type="PROSITE" id="PS00086">
    <property type="entry name" value="CYTOCHROME_P450"/>
    <property type="match status" value="1"/>
</dbReference>
<evidence type="ECO:0000256" key="3">
    <source>
        <dbReference type="ARBA" id="ARBA00022723"/>
    </source>
</evidence>
<dbReference type="InterPro" id="IPR002403">
    <property type="entry name" value="Cyt_P450_E_grp-IV"/>
</dbReference>
<proteinExistence type="inferred from homology"/>
<evidence type="ECO:0000256" key="4">
    <source>
        <dbReference type="ARBA" id="ARBA00023002"/>
    </source>
</evidence>
<sequence length="506" mass="56634">MDDFPAAAAACAMIAIALAYAAVRWYTDPLHAIPTVGGSSLPGLSYLTALRTKRNFKALLEEGYRKYPGSMFKLAFASHWLIILSGPELVEDVRKRPDEELSLMWAHAELIWQSKHTLEPQLSSDRYHVQVVREKLTRRLPTMLLDILDEVAVTLEEGFGTDTKEWTEVAVTPLMNKVTARALNRSFVGLPLCRNEEYLSLVAQFTRQIVRDGETLRLVPKFIRSVIAPFIVKTKKIAGRAVTYLRPVVEQRMNALAELGDDQKETQKPNDLLQFILDTAIQKGEDLSVIAQRLLMLNVATSFTFSMIVTHVIYHVAEKPELLQSLRDEIQSTISAKGGCTLDAMKHMWKLDSILRETLRYYGIPYTTLARKAMKDVTLSNGTRLPEGTLLQAATYQQHHDETYFADAGTFDAFRFARMRGAEGQGFKHQVSTTAPEYLPFGHGKHACPGRHFAAGILKGVLVYIILNYDMKLGGDGARPPHLEAPTAVVPAPHGRVSFRKREGSV</sequence>
<dbReference type="EMBL" id="AYKW01000015">
    <property type="protein sequence ID" value="PIL30243.1"/>
    <property type="molecule type" value="Genomic_DNA"/>
</dbReference>
<accession>A0A2G8S8Z6</accession>
<comment type="similarity">
    <text evidence="2 8">Belongs to the cytochrome P450 family.</text>
</comment>
<dbReference type="STRING" id="1077348.A0A2G8S8Z6"/>
<name>A0A2G8S8Z6_9APHY</name>
<dbReference type="PANTHER" id="PTHR46206">
    <property type="entry name" value="CYTOCHROME P450"/>
    <property type="match status" value="1"/>
</dbReference>
<protein>
    <submittedName>
        <fullName evidence="10">Cytochrome P450</fullName>
    </submittedName>
</protein>
<organism evidence="10 11">
    <name type="scientific">Ganoderma sinense ZZ0214-1</name>
    <dbReference type="NCBI Taxonomy" id="1077348"/>
    <lineage>
        <taxon>Eukaryota</taxon>
        <taxon>Fungi</taxon>
        <taxon>Dikarya</taxon>
        <taxon>Basidiomycota</taxon>
        <taxon>Agaricomycotina</taxon>
        <taxon>Agaricomycetes</taxon>
        <taxon>Polyporales</taxon>
        <taxon>Polyporaceae</taxon>
        <taxon>Ganoderma</taxon>
    </lineage>
</organism>
<evidence type="ECO:0000256" key="7">
    <source>
        <dbReference type="PIRSR" id="PIRSR602403-1"/>
    </source>
</evidence>
<keyword evidence="9" id="KW-0472">Membrane</keyword>